<accession>A0A1V3XI92</accession>
<sequence length="77" mass="8413">MFPESTRPRPGMRLAVIYDPKDHNRIELDHQQAAAGVAMDAVTAVAQPDLADTQVLGMPLATSSAKPWPTRTRCGKR</sequence>
<organism evidence="1 2">
    <name type="scientific">Mycobacterium kansasii</name>
    <dbReference type="NCBI Taxonomy" id="1768"/>
    <lineage>
        <taxon>Bacteria</taxon>
        <taxon>Bacillati</taxon>
        <taxon>Actinomycetota</taxon>
        <taxon>Actinomycetes</taxon>
        <taxon>Mycobacteriales</taxon>
        <taxon>Mycobacteriaceae</taxon>
        <taxon>Mycobacterium</taxon>
    </lineage>
</organism>
<evidence type="ECO:0000313" key="2">
    <source>
        <dbReference type="Proteomes" id="UP000189229"/>
    </source>
</evidence>
<reference evidence="1 2" key="1">
    <citation type="submission" date="2017-02" db="EMBL/GenBank/DDBJ databases">
        <title>Complete genome sequences of Mycobacterium kansasii strains isolated from rhesus macaques.</title>
        <authorList>
            <person name="Panda A."/>
            <person name="Nagaraj S."/>
            <person name="Zhao X."/>
            <person name="Tettelin H."/>
            <person name="Detolla L.J."/>
        </authorList>
    </citation>
    <scope>NUCLEOTIDE SEQUENCE [LARGE SCALE GENOMIC DNA]</scope>
    <source>
        <strain evidence="1 2">11-3813</strain>
    </source>
</reference>
<protein>
    <submittedName>
        <fullName evidence="1">Uncharacterized protein</fullName>
    </submittedName>
</protein>
<dbReference type="AlphaFoldDB" id="A0A1V3XI92"/>
<name>A0A1V3XI92_MYCKA</name>
<gene>
    <name evidence="1" type="ORF">BZL30_2234</name>
</gene>
<dbReference type="Proteomes" id="UP000189229">
    <property type="component" value="Unassembled WGS sequence"/>
</dbReference>
<comment type="caution">
    <text evidence="1">The sequence shown here is derived from an EMBL/GenBank/DDBJ whole genome shotgun (WGS) entry which is preliminary data.</text>
</comment>
<proteinExistence type="predicted"/>
<evidence type="ECO:0000313" key="1">
    <source>
        <dbReference type="EMBL" id="OOK78872.1"/>
    </source>
</evidence>
<dbReference type="EMBL" id="MVBM01000002">
    <property type="protein sequence ID" value="OOK78872.1"/>
    <property type="molecule type" value="Genomic_DNA"/>
</dbReference>